<dbReference type="EMBL" id="JABANO010001694">
    <property type="protein sequence ID" value="KAF4758228.1"/>
    <property type="molecule type" value="Genomic_DNA"/>
</dbReference>
<evidence type="ECO:0000313" key="3">
    <source>
        <dbReference type="EMBL" id="KAF4758228.1"/>
    </source>
</evidence>
<protein>
    <submittedName>
        <fullName evidence="3">Uncharacterized protein</fullName>
    </submittedName>
</protein>
<evidence type="ECO:0000313" key="4">
    <source>
        <dbReference type="Proteomes" id="UP000553632"/>
    </source>
</evidence>
<accession>A0A7J6UMK3</accession>
<dbReference type="AlphaFoldDB" id="A0A7J6UMK3"/>
<evidence type="ECO:0000313" key="2">
    <source>
        <dbReference type="EMBL" id="KAF4713737.1"/>
    </source>
</evidence>
<evidence type="ECO:0000256" key="1">
    <source>
        <dbReference type="SAM" id="MobiDB-lite"/>
    </source>
</evidence>
<dbReference type="EMBL" id="JABANM010025953">
    <property type="protein sequence ID" value="KAF4713737.1"/>
    <property type="molecule type" value="Genomic_DNA"/>
</dbReference>
<name>A0A7J6UMK3_PEROL</name>
<gene>
    <name evidence="2" type="ORF">FOZ62_016244</name>
    <name evidence="3" type="ORF">FOZ63_017729</name>
</gene>
<feature type="compositionally biased region" description="Acidic residues" evidence="1">
    <location>
        <begin position="92"/>
        <end position="106"/>
    </location>
</feature>
<proteinExistence type="predicted"/>
<organism evidence="3 4">
    <name type="scientific">Perkinsus olseni</name>
    <name type="common">Perkinsus atlanticus</name>
    <dbReference type="NCBI Taxonomy" id="32597"/>
    <lineage>
        <taxon>Eukaryota</taxon>
        <taxon>Sar</taxon>
        <taxon>Alveolata</taxon>
        <taxon>Perkinsozoa</taxon>
        <taxon>Perkinsea</taxon>
        <taxon>Perkinsida</taxon>
        <taxon>Perkinsidae</taxon>
        <taxon>Perkinsus</taxon>
    </lineage>
</organism>
<feature type="compositionally biased region" description="Basic and acidic residues" evidence="1">
    <location>
        <begin position="58"/>
        <end position="69"/>
    </location>
</feature>
<dbReference type="Proteomes" id="UP000574390">
    <property type="component" value="Unassembled WGS sequence"/>
</dbReference>
<reference evidence="4 5" key="1">
    <citation type="submission" date="2020-04" db="EMBL/GenBank/DDBJ databases">
        <title>Perkinsus olseni comparative genomics.</title>
        <authorList>
            <person name="Bogema D.R."/>
        </authorList>
    </citation>
    <scope>NUCLEOTIDE SEQUENCE [LARGE SCALE GENOMIC DNA]</scope>
    <source>
        <strain evidence="2">ATCC PRA-205</strain>
        <strain evidence="3 4">ATCC PRA-207</strain>
    </source>
</reference>
<feature type="non-terminal residue" evidence="3">
    <location>
        <position position="1"/>
    </location>
</feature>
<dbReference type="Proteomes" id="UP000553632">
    <property type="component" value="Unassembled WGS sequence"/>
</dbReference>
<comment type="caution">
    <text evidence="3">The sequence shown here is derived from an EMBL/GenBank/DDBJ whole genome shotgun (WGS) entry which is preliminary data.</text>
</comment>
<sequence>ASIREEFRAAIDDEVAQKVTRLDGSVCHLPEEVVSVGVGREDGSDNEGPTRQALEIQDDVKSMERDDAVRQPLPEGDGKSDGSSAEASPDALLDELGGDPWDDDGD</sequence>
<feature type="region of interest" description="Disordered" evidence="1">
    <location>
        <begin position="36"/>
        <end position="106"/>
    </location>
</feature>
<keyword evidence="4" id="KW-1185">Reference proteome</keyword>
<evidence type="ECO:0000313" key="5">
    <source>
        <dbReference type="Proteomes" id="UP000574390"/>
    </source>
</evidence>